<name>A0A4Q8AP61_9MICO</name>
<protein>
    <submittedName>
        <fullName evidence="2">Uncharacterized protein</fullName>
    </submittedName>
</protein>
<dbReference type="EMBL" id="SHLC01000001">
    <property type="protein sequence ID" value="RZU66424.1"/>
    <property type="molecule type" value="Genomic_DNA"/>
</dbReference>
<comment type="caution">
    <text evidence="2">The sequence shown here is derived from an EMBL/GenBank/DDBJ whole genome shotgun (WGS) entry which is preliminary data.</text>
</comment>
<accession>A0A4Q8AP61</accession>
<evidence type="ECO:0000313" key="2">
    <source>
        <dbReference type="EMBL" id="RZU66424.1"/>
    </source>
</evidence>
<reference evidence="2 3" key="1">
    <citation type="submission" date="2019-02" db="EMBL/GenBank/DDBJ databases">
        <title>Sequencing the genomes of 1000 actinobacteria strains.</title>
        <authorList>
            <person name="Klenk H.-P."/>
        </authorList>
    </citation>
    <scope>NUCLEOTIDE SEQUENCE [LARGE SCALE GENOMIC DNA]</scope>
    <source>
        <strain evidence="2 3">DSM 18319</strain>
    </source>
</reference>
<proteinExistence type="predicted"/>
<dbReference type="Proteomes" id="UP000291483">
    <property type="component" value="Unassembled WGS sequence"/>
</dbReference>
<feature type="compositionally biased region" description="Acidic residues" evidence="1">
    <location>
        <begin position="29"/>
        <end position="48"/>
    </location>
</feature>
<keyword evidence="3" id="KW-1185">Reference proteome</keyword>
<dbReference type="AlphaFoldDB" id="A0A4Q8AP61"/>
<gene>
    <name evidence="2" type="ORF">EV379_2780</name>
</gene>
<feature type="region of interest" description="Disordered" evidence="1">
    <location>
        <begin position="1"/>
        <end position="54"/>
    </location>
</feature>
<sequence length="54" mass="6212">MSDERERPREAAEQSETRRRDAEEREGAEINELDADNEVEQDTIETVDPDNPPA</sequence>
<feature type="compositionally biased region" description="Basic and acidic residues" evidence="1">
    <location>
        <begin position="1"/>
        <end position="28"/>
    </location>
</feature>
<organism evidence="2 3">
    <name type="scientific">Microterricola gilva</name>
    <dbReference type="NCBI Taxonomy" id="393267"/>
    <lineage>
        <taxon>Bacteria</taxon>
        <taxon>Bacillati</taxon>
        <taxon>Actinomycetota</taxon>
        <taxon>Actinomycetes</taxon>
        <taxon>Micrococcales</taxon>
        <taxon>Microbacteriaceae</taxon>
        <taxon>Microterricola</taxon>
    </lineage>
</organism>
<evidence type="ECO:0000313" key="3">
    <source>
        <dbReference type="Proteomes" id="UP000291483"/>
    </source>
</evidence>
<dbReference type="RefSeq" id="WP_165397370.1">
    <property type="nucleotide sequence ID" value="NZ_SHLC01000001.1"/>
</dbReference>
<evidence type="ECO:0000256" key="1">
    <source>
        <dbReference type="SAM" id="MobiDB-lite"/>
    </source>
</evidence>